<evidence type="ECO:0000256" key="4">
    <source>
        <dbReference type="ARBA" id="ARBA00022801"/>
    </source>
</evidence>
<dbReference type="InterPro" id="IPR043502">
    <property type="entry name" value="DNA/RNA_pol_sf"/>
</dbReference>
<dbReference type="Pfam" id="PF07727">
    <property type="entry name" value="RVT_2"/>
    <property type="match status" value="1"/>
</dbReference>
<organism evidence="7 8">
    <name type="scientific">Dendrobium catenatum</name>
    <dbReference type="NCBI Taxonomy" id="906689"/>
    <lineage>
        <taxon>Eukaryota</taxon>
        <taxon>Viridiplantae</taxon>
        <taxon>Streptophyta</taxon>
        <taxon>Embryophyta</taxon>
        <taxon>Tracheophyta</taxon>
        <taxon>Spermatophyta</taxon>
        <taxon>Magnoliopsida</taxon>
        <taxon>Liliopsida</taxon>
        <taxon>Asparagales</taxon>
        <taxon>Orchidaceae</taxon>
        <taxon>Epidendroideae</taxon>
        <taxon>Malaxideae</taxon>
        <taxon>Dendrobiinae</taxon>
        <taxon>Dendrobium</taxon>
    </lineage>
</organism>
<dbReference type="PANTHER" id="PTHR42648">
    <property type="entry name" value="TRANSPOSASE, PUTATIVE-RELATED"/>
    <property type="match status" value="1"/>
</dbReference>
<dbReference type="InterPro" id="IPR054722">
    <property type="entry name" value="PolX-like_BBD"/>
</dbReference>
<evidence type="ECO:0000256" key="5">
    <source>
        <dbReference type="SAM" id="MobiDB-lite"/>
    </source>
</evidence>
<feature type="compositionally biased region" description="Low complexity" evidence="5">
    <location>
        <begin position="216"/>
        <end position="229"/>
    </location>
</feature>
<dbReference type="PROSITE" id="PS50994">
    <property type="entry name" value="INTEGRASE"/>
    <property type="match status" value="1"/>
</dbReference>
<dbReference type="Pfam" id="PF14223">
    <property type="entry name" value="Retrotran_gag_2"/>
    <property type="match status" value="1"/>
</dbReference>
<feature type="region of interest" description="Disordered" evidence="5">
    <location>
        <begin position="743"/>
        <end position="799"/>
    </location>
</feature>
<dbReference type="GO" id="GO:0046872">
    <property type="term" value="F:metal ion binding"/>
    <property type="evidence" value="ECO:0007669"/>
    <property type="project" value="UniProtKB-KW"/>
</dbReference>
<protein>
    <submittedName>
        <fullName evidence="7">Retrovirus-related Pol polyprotein from transposon TNT 1-94</fullName>
    </submittedName>
</protein>
<evidence type="ECO:0000259" key="6">
    <source>
        <dbReference type="PROSITE" id="PS50994"/>
    </source>
</evidence>
<proteinExistence type="predicted"/>
<feature type="compositionally biased region" description="Pro residues" evidence="5">
    <location>
        <begin position="777"/>
        <end position="795"/>
    </location>
</feature>
<dbReference type="InterPro" id="IPR001584">
    <property type="entry name" value="Integrase_cat-core"/>
</dbReference>
<dbReference type="InterPro" id="IPR057670">
    <property type="entry name" value="SH3_retrovirus"/>
</dbReference>
<dbReference type="GO" id="GO:0015074">
    <property type="term" value="P:DNA integration"/>
    <property type="evidence" value="ECO:0007669"/>
    <property type="project" value="InterPro"/>
</dbReference>
<keyword evidence="3" id="KW-0064">Aspartyl protease</keyword>
<dbReference type="Pfam" id="PF25597">
    <property type="entry name" value="SH3_retrovirus"/>
    <property type="match status" value="1"/>
</dbReference>
<dbReference type="Pfam" id="PF22936">
    <property type="entry name" value="Pol_BBD"/>
    <property type="match status" value="1"/>
</dbReference>
<feature type="region of interest" description="Disordered" evidence="5">
    <location>
        <begin position="216"/>
        <end position="251"/>
    </location>
</feature>
<dbReference type="Gene3D" id="3.30.420.10">
    <property type="entry name" value="Ribonuclease H-like superfamily/Ribonuclease H"/>
    <property type="match status" value="1"/>
</dbReference>
<dbReference type="Pfam" id="PF00665">
    <property type="entry name" value="rve"/>
    <property type="match status" value="1"/>
</dbReference>
<name>A0A2I0X6K7_9ASPA</name>
<keyword evidence="1" id="KW-0645">Protease</keyword>
<dbReference type="InterPro" id="IPR025724">
    <property type="entry name" value="GAG-pre-integrase_dom"/>
</dbReference>
<accession>A0A2I0X6K7</accession>
<dbReference type="Pfam" id="PF13976">
    <property type="entry name" value="gag_pre-integrs"/>
    <property type="match status" value="1"/>
</dbReference>
<dbReference type="InterPro" id="IPR012337">
    <property type="entry name" value="RNaseH-like_sf"/>
</dbReference>
<keyword evidence="8" id="KW-1185">Reference proteome</keyword>
<evidence type="ECO:0000313" key="7">
    <source>
        <dbReference type="EMBL" id="PKU83542.1"/>
    </source>
</evidence>
<evidence type="ECO:0000313" key="8">
    <source>
        <dbReference type="Proteomes" id="UP000233837"/>
    </source>
</evidence>
<feature type="compositionally biased region" description="Polar residues" evidence="5">
    <location>
        <begin position="748"/>
        <end position="757"/>
    </location>
</feature>
<dbReference type="GO" id="GO:0003676">
    <property type="term" value="F:nucleic acid binding"/>
    <property type="evidence" value="ECO:0007669"/>
    <property type="project" value="InterPro"/>
</dbReference>
<dbReference type="InterPro" id="IPR039537">
    <property type="entry name" value="Retrotran_Ty1/copia-like"/>
</dbReference>
<dbReference type="Proteomes" id="UP000233837">
    <property type="component" value="Unassembled WGS sequence"/>
</dbReference>
<keyword evidence="2" id="KW-0479">Metal-binding</keyword>
<evidence type="ECO:0000256" key="2">
    <source>
        <dbReference type="ARBA" id="ARBA00022723"/>
    </source>
</evidence>
<dbReference type="PANTHER" id="PTHR42648:SF26">
    <property type="entry name" value="INTEGRASE CATALYTIC DOMAIN-CONTAINING PROTEIN"/>
    <property type="match status" value="1"/>
</dbReference>
<dbReference type="CDD" id="cd09272">
    <property type="entry name" value="RNase_HI_RT_Ty1"/>
    <property type="match status" value="1"/>
</dbReference>
<feature type="domain" description="Integrase catalytic" evidence="6">
    <location>
        <begin position="487"/>
        <end position="654"/>
    </location>
</feature>
<dbReference type="SUPFAM" id="SSF56672">
    <property type="entry name" value="DNA/RNA polymerases"/>
    <property type="match status" value="1"/>
</dbReference>
<dbReference type="InterPro" id="IPR013103">
    <property type="entry name" value="RVT_2"/>
</dbReference>
<evidence type="ECO:0000256" key="1">
    <source>
        <dbReference type="ARBA" id="ARBA00022670"/>
    </source>
</evidence>
<reference evidence="7 8" key="1">
    <citation type="journal article" date="2016" name="Sci. Rep.">
        <title>The Dendrobium catenatum Lindl. genome sequence provides insights into polysaccharide synthase, floral development and adaptive evolution.</title>
        <authorList>
            <person name="Zhang G.Q."/>
            <person name="Xu Q."/>
            <person name="Bian C."/>
            <person name="Tsai W.C."/>
            <person name="Yeh C.M."/>
            <person name="Liu K.W."/>
            <person name="Yoshida K."/>
            <person name="Zhang L.S."/>
            <person name="Chang S.B."/>
            <person name="Chen F."/>
            <person name="Shi Y."/>
            <person name="Su Y.Y."/>
            <person name="Zhang Y.Q."/>
            <person name="Chen L.J."/>
            <person name="Yin Y."/>
            <person name="Lin M."/>
            <person name="Huang H."/>
            <person name="Deng H."/>
            <person name="Wang Z.W."/>
            <person name="Zhu S.L."/>
            <person name="Zhao X."/>
            <person name="Deng C."/>
            <person name="Niu S.C."/>
            <person name="Huang J."/>
            <person name="Wang M."/>
            <person name="Liu G.H."/>
            <person name="Yang H.J."/>
            <person name="Xiao X.J."/>
            <person name="Hsiao Y.Y."/>
            <person name="Wu W.L."/>
            <person name="Chen Y.Y."/>
            <person name="Mitsuda N."/>
            <person name="Ohme-Takagi M."/>
            <person name="Luo Y.B."/>
            <person name="Van de Peer Y."/>
            <person name="Liu Z.J."/>
        </authorList>
    </citation>
    <scope>NUCLEOTIDE SEQUENCE [LARGE SCALE GENOMIC DNA]</scope>
    <source>
        <tissue evidence="7">The whole plant</tissue>
    </source>
</reference>
<reference evidence="7 8" key="2">
    <citation type="journal article" date="2017" name="Nature">
        <title>The Apostasia genome and the evolution of orchids.</title>
        <authorList>
            <person name="Zhang G.Q."/>
            <person name="Liu K.W."/>
            <person name="Li Z."/>
            <person name="Lohaus R."/>
            <person name="Hsiao Y.Y."/>
            <person name="Niu S.C."/>
            <person name="Wang J.Y."/>
            <person name="Lin Y.C."/>
            <person name="Xu Q."/>
            <person name="Chen L.J."/>
            <person name="Yoshida K."/>
            <person name="Fujiwara S."/>
            <person name="Wang Z.W."/>
            <person name="Zhang Y.Q."/>
            <person name="Mitsuda N."/>
            <person name="Wang M."/>
            <person name="Liu G.H."/>
            <person name="Pecoraro L."/>
            <person name="Huang H.X."/>
            <person name="Xiao X.J."/>
            <person name="Lin M."/>
            <person name="Wu X.Y."/>
            <person name="Wu W.L."/>
            <person name="Chen Y.Y."/>
            <person name="Chang S.B."/>
            <person name="Sakamoto S."/>
            <person name="Ohme-Takagi M."/>
            <person name="Yagi M."/>
            <person name="Zeng S.J."/>
            <person name="Shen C.Y."/>
            <person name="Yeh C.M."/>
            <person name="Luo Y.B."/>
            <person name="Tsai W.C."/>
            <person name="Van de Peer Y."/>
            <person name="Liu Z.J."/>
        </authorList>
    </citation>
    <scope>NUCLEOTIDE SEQUENCE [LARGE SCALE GENOMIC DNA]</scope>
    <source>
        <tissue evidence="7">The whole plant</tissue>
    </source>
</reference>
<gene>
    <name evidence="7" type="ORF">MA16_Dca008229</name>
</gene>
<dbReference type="GO" id="GO:0006508">
    <property type="term" value="P:proteolysis"/>
    <property type="evidence" value="ECO:0007669"/>
    <property type="project" value="UniProtKB-KW"/>
</dbReference>
<evidence type="ECO:0000256" key="3">
    <source>
        <dbReference type="ARBA" id="ARBA00022750"/>
    </source>
</evidence>
<sequence>MEEITDPSIPSALKFVVANLTTIVPVQLDADNYHVWKAQIAKLLRANRFEKFLDLNDSSPPPLLYHSDGSSAQNPLHTQWLLNDQNLAAAICSTISSSILPYVVNLDSTAAIWSTLETRFQSTNRSKVIQLKNSLHNISLKNQTVTQYLSAIKTIVDQISASGSTINNEDVILYILNGLPPSYQSFKTAIRTMLHPLSLDQLYPLLLSEEINIASDSARSSSDPDPTSALFTYRGRGRRSRGRNSSSSNRSNANMNVICQICSKKGHTASNCWHRMDSTYTSPTPTTQNRALAANADTNYSNWFLDSGATNHLTNTLDNMSISNPYNGPDTVTVGDGRSVNIAHTGTGLLPTPHRELSLSKILHTPFLHFNLLSISKLTKDNNISVTFNPSGFSIQDLTSHQILLQGPCENGLYPLPLPTSIKQRSAFVSHKNKPIQWHSRLRHPHQRVLSSIANSNPSLRITVDCISCFSCKQAKAHKLVFDNSSNRSKTVLSLIHSDVWGPAPVSSVQGYRYYVLFVDDYTRFSWIFPMKQKSEVYDVFVHFKLQVEKQTSHSIKTIRTDGGTEFLNQSFKQFLLTHDIAHQISCPYTPERNGVAERKHRHIIETTRTLLNSASIPYKHWPDAALTATYLINRLPSPVTNNVTPYELLHNSKPSYHHLHVFGCACFPLSPPHTKHKFQNKSDMCVFLGYSETYKGFKCLNPSTNKISISRHISFDEDHFPFHKTSTDSTFQQSNNTNIPPKLLIPTSASTHQSSIPAAPPLYQTPHTQPLTHPVTEPPTDQPPTPCSTPPLPIKHPMLTRKQTGSLKPVARLNLYHSQNTHPNHIPDNPHSFTEAFKHPQWREAMAQEFLALQKQGTWNLVPSPPGSSTLGCKWTYKTKFNFDGTIAKHKARLVAQGNHQEFGLDYTETFSPVVKLPTIRIMLAISLHYNWQVQQLDVANAFLHGNLTEEVFMAQPKGFEDPNYQNHVCHLKKAIYGLKQASRQWYTTFTHFLVSIGFTHSSADPSLLIFKQDKVRIYLLVYVDDILISGNDDDVISTVISKLANHFSMKLLGPVHDFLGIQIKKSDGAYFLSQSKYAATILQQTGLSGCNSLANPNCTKFPSTYQPDPAFSDPTFFRHITGSLQYLTITRPDIAYTVNQLSQHMHDPQPQHFYMIKRLLRYIQGTLDFGLPVTKSNLILKSFSDADWAGDPVSRKSTSGYCSYLGDNLITWTVKKQSTVARSSTESEYRALAALTTDIIWLRRLLSDFEIPQNSPTDMFCDNLSAIALANNPVFHARTKHIEIDQKFIRDHLQQHNIQLLPISTVDQTADILTKALSTPRFITLRHKLTVIQDPSACRGLLEHNN</sequence>
<dbReference type="SUPFAM" id="SSF53098">
    <property type="entry name" value="Ribonuclease H-like"/>
    <property type="match status" value="1"/>
</dbReference>
<keyword evidence="4" id="KW-0378">Hydrolase</keyword>
<dbReference type="GO" id="GO:0004190">
    <property type="term" value="F:aspartic-type endopeptidase activity"/>
    <property type="evidence" value="ECO:0007669"/>
    <property type="project" value="UniProtKB-KW"/>
</dbReference>
<dbReference type="InterPro" id="IPR036397">
    <property type="entry name" value="RNaseH_sf"/>
</dbReference>
<dbReference type="EMBL" id="KZ502094">
    <property type="protein sequence ID" value="PKU83542.1"/>
    <property type="molecule type" value="Genomic_DNA"/>
</dbReference>